<organism evidence="4 5">
    <name type="scientific">Triparma columacea</name>
    <dbReference type="NCBI Taxonomy" id="722753"/>
    <lineage>
        <taxon>Eukaryota</taxon>
        <taxon>Sar</taxon>
        <taxon>Stramenopiles</taxon>
        <taxon>Ochrophyta</taxon>
        <taxon>Bolidophyceae</taxon>
        <taxon>Parmales</taxon>
        <taxon>Triparmaceae</taxon>
        <taxon>Triparma</taxon>
    </lineage>
</organism>
<name>A0A9W7GKS0_9STRA</name>
<accession>A0A9W7GKS0</accession>
<gene>
    <name evidence="4" type="ORF">TrCOL_g4073</name>
</gene>
<evidence type="ECO:0008006" key="6">
    <source>
        <dbReference type="Google" id="ProtNLM"/>
    </source>
</evidence>
<dbReference type="InterPro" id="IPR027417">
    <property type="entry name" value="P-loop_NTPase"/>
</dbReference>
<reference evidence="5" key="1">
    <citation type="journal article" date="2023" name="Commun. Biol.">
        <title>Genome analysis of Parmales, the sister group of diatoms, reveals the evolutionary specialization of diatoms from phago-mixotrophs to photoautotrophs.</title>
        <authorList>
            <person name="Ban H."/>
            <person name="Sato S."/>
            <person name="Yoshikawa S."/>
            <person name="Yamada K."/>
            <person name="Nakamura Y."/>
            <person name="Ichinomiya M."/>
            <person name="Sato N."/>
            <person name="Blanc-Mathieu R."/>
            <person name="Endo H."/>
            <person name="Kuwata A."/>
            <person name="Ogata H."/>
        </authorList>
    </citation>
    <scope>NUCLEOTIDE SEQUENCE [LARGE SCALE GENOMIC DNA]</scope>
</reference>
<dbReference type="PANTHER" id="PTHR12169:SF6">
    <property type="entry name" value="AFG1-LIKE ATPASE"/>
    <property type="match status" value="1"/>
</dbReference>
<comment type="similarity">
    <text evidence="1">Belongs to the AFG1 ATPase family.</text>
</comment>
<dbReference type="NCBIfam" id="NF040713">
    <property type="entry name" value="ZapE"/>
    <property type="match status" value="1"/>
</dbReference>
<dbReference type="Gene3D" id="3.40.50.300">
    <property type="entry name" value="P-loop containing nucleotide triphosphate hydrolases"/>
    <property type="match status" value="2"/>
</dbReference>
<evidence type="ECO:0000256" key="3">
    <source>
        <dbReference type="ARBA" id="ARBA00022840"/>
    </source>
</evidence>
<dbReference type="InterPro" id="IPR005654">
    <property type="entry name" value="ATPase_AFG1-like"/>
</dbReference>
<keyword evidence="5" id="KW-1185">Reference proteome</keyword>
<evidence type="ECO:0000313" key="4">
    <source>
        <dbReference type="EMBL" id="GMI45828.1"/>
    </source>
</evidence>
<comment type="caution">
    <text evidence="4">The sequence shown here is derived from an EMBL/GenBank/DDBJ whole genome shotgun (WGS) entry which is preliminary data.</text>
</comment>
<dbReference type="GO" id="GO:0016887">
    <property type="term" value="F:ATP hydrolysis activity"/>
    <property type="evidence" value="ECO:0007669"/>
    <property type="project" value="InterPro"/>
</dbReference>
<dbReference type="Proteomes" id="UP001165065">
    <property type="component" value="Unassembled WGS sequence"/>
</dbReference>
<keyword evidence="2" id="KW-0547">Nucleotide-binding</keyword>
<proteinExistence type="inferred from homology"/>
<dbReference type="GO" id="GO:0005524">
    <property type="term" value="F:ATP binding"/>
    <property type="evidence" value="ECO:0007669"/>
    <property type="project" value="UniProtKB-KW"/>
</dbReference>
<evidence type="ECO:0000256" key="1">
    <source>
        <dbReference type="ARBA" id="ARBA00010322"/>
    </source>
</evidence>
<dbReference type="GO" id="GO:0005739">
    <property type="term" value="C:mitochondrion"/>
    <property type="evidence" value="ECO:0007669"/>
    <property type="project" value="TreeGrafter"/>
</dbReference>
<dbReference type="PANTHER" id="PTHR12169">
    <property type="entry name" value="ATPASE N2B"/>
    <property type="match status" value="1"/>
</dbReference>
<evidence type="ECO:0000313" key="5">
    <source>
        <dbReference type="Proteomes" id="UP001165065"/>
    </source>
</evidence>
<evidence type="ECO:0000256" key="2">
    <source>
        <dbReference type="ARBA" id="ARBA00022741"/>
    </source>
</evidence>
<dbReference type="OrthoDB" id="548867at2759"/>
<dbReference type="SUPFAM" id="SSF52540">
    <property type="entry name" value="P-loop containing nucleoside triphosphate hydrolases"/>
    <property type="match status" value="1"/>
</dbReference>
<protein>
    <recommendedName>
        <fullName evidence="6">AFG1-like ATPase</fullName>
    </recommendedName>
</protein>
<keyword evidence="3" id="KW-0067">ATP-binding</keyword>
<sequence>MLLSALRFTTRRLHSHRSLSTVRCDYDAMVEKGIINEDELQVKAIENLSELQRQLQDLSVKKPKGCYLFGGVGCGKTFMMDLFYDSAPTVKKKRMHFSSFMLEIHDRMAKKQKQREEQLNSGFLSRVLPKIHDDIGGTADSSTERSISLFGTKIVLSSGVGEYGAVDMENEDPLPIIAKEIVQSTFLLCLDEFEVTDVADSFILARLFTALFDEGLVLVATSNRAPSKLYEGGLNRQVFLPTIDAINSSCTVISLEDSPTDYRGQKSRSNVEARFVFDSSSLDELWHKRVEAEEGPIVPPPASKLDSNGDLSLATRSARIPLLSPQSSLCRFTFKELCESASGGTSPMGAAEFAMLASHFSAIFVTGIPNFNNGGATIDGLRRFVLFIDACYDSRCEVYISTEMKSIGDIWDPKMDIVDPRSMNELGDLLGSAIVVPCDTFTKFSLDRTVSRLFEMSSDEYIKESLERTIARHQ</sequence>
<dbReference type="AlphaFoldDB" id="A0A9W7GKS0"/>
<dbReference type="EMBL" id="BRYA01000266">
    <property type="protein sequence ID" value="GMI45828.1"/>
    <property type="molecule type" value="Genomic_DNA"/>
</dbReference>
<dbReference type="Pfam" id="PF03969">
    <property type="entry name" value="AFG1_ATPase"/>
    <property type="match status" value="1"/>
</dbReference>